<evidence type="ECO:0000313" key="3">
    <source>
        <dbReference type="Proteomes" id="UP001165085"/>
    </source>
</evidence>
<dbReference type="InterPro" id="IPR006575">
    <property type="entry name" value="RWD_dom"/>
</dbReference>
<dbReference type="AlphaFoldDB" id="A0A9W6ZJX8"/>
<comment type="caution">
    <text evidence="2">The sequence shown here is derived from an EMBL/GenBank/DDBJ whole genome shotgun (WGS) entry which is preliminary data.</text>
</comment>
<dbReference type="PANTHER" id="PTHR15955">
    <property type="entry name" value="RWD DOMAIN CONTAINING PROTEIN 2"/>
    <property type="match status" value="1"/>
</dbReference>
<dbReference type="InterPro" id="IPR017359">
    <property type="entry name" value="Phi-like"/>
</dbReference>
<dbReference type="Proteomes" id="UP001165085">
    <property type="component" value="Unassembled WGS sequence"/>
</dbReference>
<dbReference type="InterPro" id="IPR016135">
    <property type="entry name" value="UBQ-conjugating_enzyme/RWD"/>
</dbReference>
<sequence length="391" mass="44828">MCRNQKKYSLQDRKMADFVDGDDVRSIELELLRSMYDPSELIFPDPITQPYSFTLLTNPIPSTSSDSLQTIPLSTNITLPQNYPEAPPSIYLTSPSLSTPQTTLLTSRLNAEVSACLEEGNEMMLLQLLNFLQCQIEENFEDYPKTVAKGLGQTASQKLESEKASIIAAKNRSSFARQWCSFVSLYKDSYISGPNRFEVLTNLAKLRGLKITGLAISGKPGGIVIEGGKGDVEEYMRLIRTEFFETLNPRGRKITVRLEEELPEDEHTEKFEYVQAKKRSELPADETLKGAELERFLDSKRKDETCVKEYEQRQNYAPIKDSEYQRLKFAEKADEFEGELTEEDIDRWRIFDDFRVEESGGYEGSYQEAAKLFKEIDRMDGFNAMFSYRFS</sequence>
<dbReference type="EMBL" id="BRXY01000036">
    <property type="protein sequence ID" value="GMH55752.1"/>
    <property type="molecule type" value="Genomic_DNA"/>
</dbReference>
<dbReference type="Pfam" id="PF05773">
    <property type="entry name" value="RWD"/>
    <property type="match status" value="1"/>
</dbReference>
<dbReference type="PROSITE" id="PS50908">
    <property type="entry name" value="RWD"/>
    <property type="match status" value="1"/>
</dbReference>
<protein>
    <recommendedName>
        <fullName evidence="1">RWD domain-containing protein</fullName>
    </recommendedName>
</protein>
<dbReference type="PANTHER" id="PTHR15955:SF8">
    <property type="entry name" value="RWD DOMAIN-CONTAINING PROTEIN 2B-RELATED"/>
    <property type="match status" value="1"/>
</dbReference>
<proteinExistence type="predicted"/>
<reference evidence="3" key="1">
    <citation type="journal article" date="2023" name="Commun. Biol.">
        <title>Genome analysis of Parmales, the sister group of diatoms, reveals the evolutionary specialization of diatoms from phago-mixotrophs to photoautotrophs.</title>
        <authorList>
            <person name="Ban H."/>
            <person name="Sato S."/>
            <person name="Yoshikawa S."/>
            <person name="Yamada K."/>
            <person name="Nakamura Y."/>
            <person name="Ichinomiya M."/>
            <person name="Sato N."/>
            <person name="Blanc-Mathieu R."/>
            <person name="Endo H."/>
            <person name="Kuwata A."/>
            <person name="Ogata H."/>
        </authorList>
    </citation>
    <scope>NUCLEOTIDE SEQUENCE [LARGE SCALE GENOMIC DNA]</scope>
    <source>
        <strain evidence="3">NIES 3701</strain>
    </source>
</reference>
<organism evidence="2 3">
    <name type="scientific">Triparma strigata</name>
    <dbReference type="NCBI Taxonomy" id="1606541"/>
    <lineage>
        <taxon>Eukaryota</taxon>
        <taxon>Sar</taxon>
        <taxon>Stramenopiles</taxon>
        <taxon>Ochrophyta</taxon>
        <taxon>Bolidophyceae</taxon>
        <taxon>Parmales</taxon>
        <taxon>Triparmaceae</taxon>
        <taxon>Triparma</taxon>
    </lineage>
</organism>
<dbReference type="Gene3D" id="3.10.110.10">
    <property type="entry name" value="Ubiquitin Conjugating Enzyme"/>
    <property type="match status" value="1"/>
</dbReference>
<keyword evidence="3" id="KW-1185">Reference proteome</keyword>
<feature type="domain" description="RWD" evidence="1">
    <location>
        <begin position="27"/>
        <end position="139"/>
    </location>
</feature>
<gene>
    <name evidence="2" type="ORF">TrST_g2424</name>
</gene>
<evidence type="ECO:0000313" key="2">
    <source>
        <dbReference type="EMBL" id="GMH55752.1"/>
    </source>
</evidence>
<name>A0A9W6ZJX8_9STRA</name>
<dbReference type="OrthoDB" id="432412at2759"/>
<accession>A0A9W6ZJX8</accession>
<evidence type="ECO:0000259" key="1">
    <source>
        <dbReference type="PROSITE" id="PS50908"/>
    </source>
</evidence>
<dbReference type="SUPFAM" id="SSF54495">
    <property type="entry name" value="UBC-like"/>
    <property type="match status" value="1"/>
</dbReference>